<dbReference type="InterPro" id="IPR050144">
    <property type="entry name" value="AAE_transporter"/>
</dbReference>
<dbReference type="EMBL" id="CP000804">
    <property type="protein sequence ID" value="ABU58053.1"/>
    <property type="molecule type" value="Genomic_DNA"/>
</dbReference>
<dbReference type="GO" id="GO:0006813">
    <property type="term" value="P:potassium ion transport"/>
    <property type="evidence" value="ECO:0007669"/>
    <property type="project" value="InterPro"/>
</dbReference>
<evidence type="ECO:0000313" key="10">
    <source>
        <dbReference type="EMBL" id="ABU58053.1"/>
    </source>
</evidence>
<dbReference type="KEGG" id="rca:Rcas_1965"/>
<evidence type="ECO:0000259" key="9">
    <source>
        <dbReference type="PROSITE" id="PS51202"/>
    </source>
</evidence>
<dbReference type="Gene3D" id="3.30.70.1450">
    <property type="entry name" value="Regulator of K+ conductance, C-terminal domain"/>
    <property type="match status" value="1"/>
</dbReference>
<feature type="transmembrane region" description="Helical" evidence="8">
    <location>
        <begin position="526"/>
        <end position="548"/>
    </location>
</feature>
<dbReference type="GO" id="GO:0008324">
    <property type="term" value="F:monoatomic cation transmembrane transporter activity"/>
    <property type="evidence" value="ECO:0007669"/>
    <property type="project" value="InterPro"/>
</dbReference>
<feature type="transmembrane region" description="Helical" evidence="8">
    <location>
        <begin position="396"/>
        <end position="415"/>
    </location>
</feature>
<keyword evidence="4" id="KW-1003">Cell membrane</keyword>
<dbReference type="STRING" id="383372.Rcas_1965"/>
<proteinExistence type="inferred from homology"/>
<keyword evidence="11" id="KW-1185">Reference proteome</keyword>
<feature type="transmembrane region" description="Helical" evidence="8">
    <location>
        <begin position="159"/>
        <end position="180"/>
    </location>
</feature>
<dbReference type="HOGENOM" id="CLU_035023_3_0_0"/>
<feature type="transmembrane region" description="Helical" evidence="8">
    <location>
        <begin position="94"/>
        <end position="114"/>
    </location>
</feature>
<dbReference type="OrthoDB" id="9155749at2"/>
<evidence type="ECO:0000256" key="7">
    <source>
        <dbReference type="ARBA" id="ARBA00023136"/>
    </source>
</evidence>
<feature type="transmembrane region" description="Helical" evidence="8">
    <location>
        <begin position="61"/>
        <end position="82"/>
    </location>
</feature>
<dbReference type="Pfam" id="PF02080">
    <property type="entry name" value="TrkA_C"/>
    <property type="match status" value="1"/>
</dbReference>
<evidence type="ECO:0000256" key="5">
    <source>
        <dbReference type="ARBA" id="ARBA00022692"/>
    </source>
</evidence>
<feature type="transmembrane region" description="Helical" evidence="8">
    <location>
        <begin position="372"/>
        <end position="390"/>
    </location>
</feature>
<feature type="transmembrane region" description="Helical" evidence="8">
    <location>
        <begin position="36"/>
        <end position="55"/>
    </location>
</feature>
<dbReference type="PANTHER" id="PTHR30445:SF3">
    <property type="entry name" value="TRANSPORT PROTEIN YIDE-RELATED"/>
    <property type="match status" value="1"/>
</dbReference>
<dbReference type="eggNOG" id="COG2985">
    <property type="taxonomic scope" value="Bacteria"/>
</dbReference>
<dbReference type="Proteomes" id="UP000000263">
    <property type="component" value="Chromosome"/>
</dbReference>
<keyword evidence="3" id="KW-0813">Transport</keyword>
<dbReference type="RefSeq" id="WP_012120477.1">
    <property type="nucleotide sequence ID" value="NC_009767.1"/>
</dbReference>
<protein>
    <submittedName>
        <fullName evidence="10">YidE/YbjL duplication</fullName>
    </submittedName>
</protein>
<feature type="transmembrane region" description="Helical" evidence="8">
    <location>
        <begin position="436"/>
        <end position="455"/>
    </location>
</feature>
<evidence type="ECO:0000256" key="3">
    <source>
        <dbReference type="ARBA" id="ARBA00022448"/>
    </source>
</evidence>
<dbReference type="GO" id="GO:0005886">
    <property type="term" value="C:plasma membrane"/>
    <property type="evidence" value="ECO:0007669"/>
    <property type="project" value="UniProtKB-SubCell"/>
</dbReference>
<feature type="transmembrane region" description="Helical" evidence="8">
    <location>
        <begin position="12"/>
        <end position="29"/>
    </location>
</feature>
<dbReference type="AlphaFoldDB" id="A7NKN3"/>
<sequence>MSWFVELLKSNTLLLLFLVAAIGYPLGRLRLFGHRLGVAAVLFAGLAIGALDPDLKLPEVVYTLGLVVFVYTIGLSSGAGFFASFQHKGLRDNLLIVGILIVAALAVAGVQYAFGLRPTLAAGLFAGSLTNTPALAAVLEQIKTTAPADIRDQLLTDPVIGYSIAYPIGVIGMIGTIAALQRAWHVDYTSETPALRDLGAVGQKLVNRTVRITRPEISLLTVDELLRAKQWRIIFGRTRRNGQMTLVDGATHLQQGDLVSLIGTEEEITEAAAFLGEMTDERLELDRSTLDFRRIFVSNPQVVGRPLRALRLPQRFGALVTRVRRGDMELLPHGDMVLELGDRVRVVALRERMDEVSEFFGDSYRALSEIDILTFSLGLAMGLLIGMIPIPLPGGATFRLGVAGGPLVMALILGARERTGPLVWNIPYSANLTLRQIGLVLFLAGVGTRSGYAFVSTFSQSGGIVLLVTGAVITCGVAFLTLWIGHKLLRIPMSLLIGMLAGLQTQPAVLAFALEQTKNDAPNIGYTTVYLMAMIAKILLAQALVLFLQ</sequence>
<dbReference type="InterPro" id="IPR006037">
    <property type="entry name" value="RCK_C"/>
</dbReference>
<feature type="domain" description="RCK C-terminal" evidence="9">
    <location>
        <begin position="278"/>
        <end position="362"/>
    </location>
</feature>
<reference evidence="10 11" key="1">
    <citation type="submission" date="2007-08" db="EMBL/GenBank/DDBJ databases">
        <title>Complete sequence of Roseiflexus castenholzii DSM 13941.</title>
        <authorList>
            <consortium name="US DOE Joint Genome Institute"/>
            <person name="Copeland A."/>
            <person name="Lucas S."/>
            <person name="Lapidus A."/>
            <person name="Barry K."/>
            <person name="Glavina del Rio T."/>
            <person name="Dalin E."/>
            <person name="Tice H."/>
            <person name="Pitluck S."/>
            <person name="Thompson L.S."/>
            <person name="Brettin T."/>
            <person name="Bruce D."/>
            <person name="Detter J.C."/>
            <person name="Han C."/>
            <person name="Tapia R."/>
            <person name="Schmutz J."/>
            <person name="Larimer F."/>
            <person name="Land M."/>
            <person name="Hauser L."/>
            <person name="Kyrpides N."/>
            <person name="Mikhailova N."/>
            <person name="Bryant D.A."/>
            <person name="Hanada S."/>
            <person name="Tsukatani Y."/>
            <person name="Richardson P."/>
        </authorList>
    </citation>
    <scope>NUCLEOTIDE SEQUENCE [LARGE SCALE GENOMIC DNA]</scope>
    <source>
        <strain evidence="11">DSM 13941 / HLO8</strain>
    </source>
</reference>
<comment type="similarity">
    <text evidence="2">Belongs to the AAE transporter (TC 2.A.81) family.</text>
</comment>
<dbReference type="eggNOG" id="COG0569">
    <property type="taxonomic scope" value="Bacteria"/>
</dbReference>
<dbReference type="InterPro" id="IPR006512">
    <property type="entry name" value="YidE_YbjL"/>
</dbReference>
<feature type="domain" description="RCK C-terminal" evidence="9">
    <location>
        <begin position="196"/>
        <end position="277"/>
    </location>
</feature>
<evidence type="ECO:0000256" key="6">
    <source>
        <dbReference type="ARBA" id="ARBA00022989"/>
    </source>
</evidence>
<dbReference type="PROSITE" id="PS51202">
    <property type="entry name" value="RCK_C"/>
    <property type="match status" value="2"/>
</dbReference>
<evidence type="ECO:0000313" key="11">
    <source>
        <dbReference type="Proteomes" id="UP000000263"/>
    </source>
</evidence>
<keyword evidence="7 8" id="KW-0472">Membrane</keyword>
<keyword evidence="5 8" id="KW-0812">Transmembrane</keyword>
<dbReference type="PANTHER" id="PTHR30445">
    <property type="entry name" value="K(+)_H(+) ANTIPORTER SUBUNIT KHTT"/>
    <property type="match status" value="1"/>
</dbReference>
<dbReference type="InterPro" id="IPR036721">
    <property type="entry name" value="RCK_C_sf"/>
</dbReference>
<dbReference type="Pfam" id="PF06826">
    <property type="entry name" value="Asp-Al_Ex"/>
    <property type="match status" value="2"/>
</dbReference>
<dbReference type="NCBIfam" id="TIGR01625">
    <property type="entry name" value="YidE_YbjL_dupl"/>
    <property type="match status" value="2"/>
</dbReference>
<name>A7NKN3_ROSCS</name>
<evidence type="ECO:0000256" key="1">
    <source>
        <dbReference type="ARBA" id="ARBA00004651"/>
    </source>
</evidence>
<accession>A7NKN3</accession>
<comment type="subcellular location">
    <subcellularLocation>
        <location evidence="1">Cell membrane</location>
        <topology evidence="1">Multi-pass membrane protein</topology>
    </subcellularLocation>
</comment>
<evidence type="ECO:0000256" key="8">
    <source>
        <dbReference type="SAM" id="Phobius"/>
    </source>
</evidence>
<feature type="transmembrane region" description="Helical" evidence="8">
    <location>
        <begin position="495"/>
        <end position="514"/>
    </location>
</feature>
<dbReference type="SUPFAM" id="SSF116726">
    <property type="entry name" value="TrkA C-terminal domain-like"/>
    <property type="match status" value="1"/>
</dbReference>
<keyword evidence="6 8" id="KW-1133">Transmembrane helix</keyword>
<feature type="transmembrane region" description="Helical" evidence="8">
    <location>
        <begin position="461"/>
        <end position="483"/>
    </location>
</feature>
<gene>
    <name evidence="10" type="ordered locus">Rcas_1965</name>
</gene>
<evidence type="ECO:0000256" key="4">
    <source>
        <dbReference type="ARBA" id="ARBA00022475"/>
    </source>
</evidence>
<evidence type="ECO:0000256" key="2">
    <source>
        <dbReference type="ARBA" id="ARBA00009854"/>
    </source>
</evidence>
<organism evidence="10 11">
    <name type="scientific">Roseiflexus castenholzii (strain DSM 13941 / HLO8)</name>
    <dbReference type="NCBI Taxonomy" id="383372"/>
    <lineage>
        <taxon>Bacteria</taxon>
        <taxon>Bacillati</taxon>
        <taxon>Chloroflexota</taxon>
        <taxon>Chloroflexia</taxon>
        <taxon>Chloroflexales</taxon>
        <taxon>Roseiflexineae</taxon>
        <taxon>Roseiflexaceae</taxon>
        <taxon>Roseiflexus</taxon>
    </lineage>
</organism>